<keyword evidence="8" id="KW-1185">Reference proteome</keyword>
<accession>A0A7I8VJA1</accession>
<protein>
    <submittedName>
        <fullName evidence="7">DgyrCDS4451</fullName>
    </submittedName>
</protein>
<feature type="compositionally biased region" description="Basic and acidic residues" evidence="5">
    <location>
        <begin position="154"/>
        <end position="194"/>
    </location>
</feature>
<evidence type="ECO:0000256" key="3">
    <source>
        <dbReference type="ARBA" id="ARBA00023242"/>
    </source>
</evidence>
<evidence type="ECO:0000256" key="5">
    <source>
        <dbReference type="SAM" id="MobiDB-lite"/>
    </source>
</evidence>
<dbReference type="Pfam" id="PF00076">
    <property type="entry name" value="RRM_1"/>
    <property type="match status" value="1"/>
</dbReference>
<name>A0A7I8VJA1_9ANNE</name>
<evidence type="ECO:0000256" key="4">
    <source>
        <dbReference type="PROSITE-ProRule" id="PRU00176"/>
    </source>
</evidence>
<dbReference type="Gene3D" id="3.30.70.330">
    <property type="match status" value="1"/>
</dbReference>
<keyword evidence="2 4" id="KW-0694">RNA-binding</keyword>
<dbReference type="GO" id="GO:0003727">
    <property type="term" value="F:single-stranded RNA binding"/>
    <property type="evidence" value="ECO:0007669"/>
    <property type="project" value="TreeGrafter"/>
</dbReference>
<comment type="subcellular location">
    <subcellularLocation>
        <location evidence="1">Nucleus</location>
        <location evidence="1">Nucleoplasm</location>
    </subcellularLocation>
</comment>
<dbReference type="GO" id="GO:0005654">
    <property type="term" value="C:nucleoplasm"/>
    <property type="evidence" value="ECO:0007669"/>
    <property type="project" value="UniProtKB-SubCell"/>
</dbReference>
<dbReference type="InterPro" id="IPR035979">
    <property type="entry name" value="RBD_domain_sf"/>
</dbReference>
<dbReference type="Proteomes" id="UP000549394">
    <property type="component" value="Unassembled WGS sequence"/>
</dbReference>
<evidence type="ECO:0000256" key="2">
    <source>
        <dbReference type="ARBA" id="ARBA00022884"/>
    </source>
</evidence>
<comment type="caution">
    <text evidence="7">The sequence shown here is derived from an EMBL/GenBank/DDBJ whole genome shotgun (WGS) entry which is preliminary data.</text>
</comment>
<dbReference type="InterPro" id="IPR012677">
    <property type="entry name" value="Nucleotide-bd_a/b_plait_sf"/>
</dbReference>
<dbReference type="PANTHER" id="PTHR13798">
    <property type="entry name" value="RNA BINDING MOTIF RBM PROTEIN -RELATED"/>
    <property type="match status" value="1"/>
</dbReference>
<dbReference type="InterPro" id="IPR052285">
    <property type="entry name" value="NEXT_complex_subunit"/>
</dbReference>
<evidence type="ECO:0000259" key="6">
    <source>
        <dbReference type="PROSITE" id="PS50102"/>
    </source>
</evidence>
<dbReference type="GO" id="GO:0000381">
    <property type="term" value="P:regulation of alternative mRNA splicing, via spliceosome"/>
    <property type="evidence" value="ECO:0007669"/>
    <property type="project" value="TreeGrafter"/>
</dbReference>
<gene>
    <name evidence="7" type="ORF">DGYR_LOCUS4222</name>
</gene>
<sequence length="194" mass="22787">MSNISPSVPSLLSNSIESEVDRTLYVGNIDEKVTEDLLYELFVQVAGPLESVCIPPSKENERKKTYAFVCYKHACSVPYTIQIMTGVQLFDKTLALQYRPQSIHARFERNSQSSLQRSFSAPGVQFHQNSPMHVTQLQAFNNSFRSVMLGSQTVRDEQRDRDYRSYDEDRRSRDNNRYRERDRSRSRENRYHRY</sequence>
<evidence type="ECO:0000313" key="7">
    <source>
        <dbReference type="EMBL" id="CAD5115482.1"/>
    </source>
</evidence>
<keyword evidence="3" id="KW-0539">Nucleus</keyword>
<evidence type="ECO:0000256" key="1">
    <source>
        <dbReference type="ARBA" id="ARBA00004642"/>
    </source>
</evidence>
<evidence type="ECO:0000313" key="8">
    <source>
        <dbReference type="Proteomes" id="UP000549394"/>
    </source>
</evidence>
<dbReference type="PROSITE" id="PS50102">
    <property type="entry name" value="RRM"/>
    <property type="match status" value="1"/>
</dbReference>
<dbReference type="InterPro" id="IPR000504">
    <property type="entry name" value="RRM_dom"/>
</dbReference>
<organism evidence="7 8">
    <name type="scientific">Dimorphilus gyrociliatus</name>
    <dbReference type="NCBI Taxonomy" id="2664684"/>
    <lineage>
        <taxon>Eukaryota</taxon>
        <taxon>Metazoa</taxon>
        <taxon>Spiralia</taxon>
        <taxon>Lophotrochozoa</taxon>
        <taxon>Annelida</taxon>
        <taxon>Polychaeta</taxon>
        <taxon>Polychaeta incertae sedis</taxon>
        <taxon>Dinophilidae</taxon>
        <taxon>Dimorphilus</taxon>
    </lineage>
</organism>
<dbReference type="PANTHER" id="PTHR13798:SF11">
    <property type="entry name" value="RNA-BINDING PROTEIN 7-RELATED"/>
    <property type="match status" value="1"/>
</dbReference>
<dbReference type="SMART" id="SM00360">
    <property type="entry name" value="RRM"/>
    <property type="match status" value="1"/>
</dbReference>
<proteinExistence type="predicted"/>
<feature type="region of interest" description="Disordered" evidence="5">
    <location>
        <begin position="151"/>
        <end position="194"/>
    </location>
</feature>
<reference evidence="7 8" key="1">
    <citation type="submission" date="2020-08" db="EMBL/GenBank/DDBJ databases">
        <authorList>
            <person name="Hejnol A."/>
        </authorList>
    </citation>
    <scope>NUCLEOTIDE SEQUENCE [LARGE SCALE GENOMIC DNA]</scope>
</reference>
<dbReference type="AlphaFoldDB" id="A0A7I8VJA1"/>
<dbReference type="EMBL" id="CAJFCJ010000006">
    <property type="protein sequence ID" value="CAD5115482.1"/>
    <property type="molecule type" value="Genomic_DNA"/>
</dbReference>
<dbReference type="OrthoDB" id="407442at2759"/>
<dbReference type="SUPFAM" id="SSF54928">
    <property type="entry name" value="RNA-binding domain, RBD"/>
    <property type="match status" value="1"/>
</dbReference>
<feature type="domain" description="RRM" evidence="6">
    <location>
        <begin position="22"/>
        <end position="101"/>
    </location>
</feature>